<dbReference type="GO" id="GO:0042254">
    <property type="term" value="P:ribosome biogenesis"/>
    <property type="evidence" value="ECO:0007669"/>
    <property type="project" value="UniProtKB-KW"/>
</dbReference>
<comment type="similarity">
    <text evidence="2 5">Belongs to the RRS1 family.</text>
</comment>
<gene>
    <name evidence="7" type="ORF">DdX_07664</name>
</gene>
<evidence type="ECO:0000313" key="7">
    <source>
        <dbReference type="EMBL" id="KAI1715358.1"/>
    </source>
</evidence>
<protein>
    <recommendedName>
        <fullName evidence="5">Ribosome biogenesis regulatory protein</fullName>
    </recommendedName>
</protein>
<dbReference type="Proteomes" id="UP001201812">
    <property type="component" value="Unassembled WGS sequence"/>
</dbReference>
<evidence type="ECO:0000256" key="6">
    <source>
        <dbReference type="SAM" id="MobiDB-lite"/>
    </source>
</evidence>
<name>A0AAD4R7E7_9BILA</name>
<dbReference type="GO" id="GO:0005634">
    <property type="term" value="C:nucleus"/>
    <property type="evidence" value="ECO:0007669"/>
    <property type="project" value="UniProtKB-SubCell"/>
</dbReference>
<evidence type="ECO:0000256" key="3">
    <source>
        <dbReference type="ARBA" id="ARBA00022517"/>
    </source>
</evidence>
<keyword evidence="8" id="KW-1185">Reference proteome</keyword>
<dbReference type="EMBL" id="JAKKPZ010000011">
    <property type="protein sequence ID" value="KAI1715358.1"/>
    <property type="molecule type" value="Genomic_DNA"/>
</dbReference>
<evidence type="ECO:0000256" key="5">
    <source>
        <dbReference type="RuleBase" id="RU364132"/>
    </source>
</evidence>
<organism evidence="7 8">
    <name type="scientific">Ditylenchus destructor</name>
    <dbReference type="NCBI Taxonomy" id="166010"/>
    <lineage>
        <taxon>Eukaryota</taxon>
        <taxon>Metazoa</taxon>
        <taxon>Ecdysozoa</taxon>
        <taxon>Nematoda</taxon>
        <taxon>Chromadorea</taxon>
        <taxon>Rhabditida</taxon>
        <taxon>Tylenchina</taxon>
        <taxon>Tylenchomorpha</taxon>
        <taxon>Sphaerularioidea</taxon>
        <taxon>Anguinidae</taxon>
        <taxon>Anguininae</taxon>
        <taxon>Ditylenchus</taxon>
    </lineage>
</organism>
<comment type="subcellular location">
    <subcellularLocation>
        <location evidence="1 5">Nucleus</location>
    </subcellularLocation>
</comment>
<comment type="function">
    <text evidence="5">Involved in ribosomal large subunit assembly.</text>
</comment>
<feature type="compositionally biased region" description="Basic residues" evidence="6">
    <location>
        <begin position="339"/>
        <end position="373"/>
    </location>
</feature>
<evidence type="ECO:0000256" key="4">
    <source>
        <dbReference type="ARBA" id="ARBA00023242"/>
    </source>
</evidence>
<dbReference type="Pfam" id="PF04939">
    <property type="entry name" value="RRS1"/>
    <property type="match status" value="1"/>
</dbReference>
<accession>A0AAD4R7E7</accession>
<sequence length="373" mass="42591">MELTQPISLSASAHKSIEVLKMTDPVIDLGNLLIIDKDPVNGQNEEKSGVPSSEQLLNMARDNTQYLFNKVWELPRKHVDAAICAQLPECTYRLPREKPIPRPREPTKWERFAQSKGIASKKKHGDRKVYEEATGEWKPRYGYRRGNDDTKDWLIEIPDNKDPYKDYFEERKQNKKERINKNEVHRLRNIASAMKKPDGVPNFTPMKASVNKTVDLQLYKMKPDRDTPSRKKIRNEMNLKLHHAKNATASVGKFQRSLKGEVRPKLGKKRQFASNESGLDAERQHQLELLTHLQSAKPKLAQSKFNAAAEHLASGEDGRDMEGKAKGSKRRSANEKPGSKAKVHRQQHYNKIKKPGQKSVKSKAGKARIRKGA</sequence>
<reference evidence="7" key="1">
    <citation type="submission" date="2022-01" db="EMBL/GenBank/DDBJ databases">
        <title>Genome Sequence Resource for Two Populations of Ditylenchus destructor, the Migratory Endoparasitic Phytonematode.</title>
        <authorList>
            <person name="Zhang H."/>
            <person name="Lin R."/>
            <person name="Xie B."/>
        </authorList>
    </citation>
    <scope>NUCLEOTIDE SEQUENCE</scope>
    <source>
        <strain evidence="7">BazhouSP</strain>
    </source>
</reference>
<feature type="compositionally biased region" description="Basic and acidic residues" evidence="6">
    <location>
        <begin position="313"/>
        <end position="325"/>
    </location>
</feature>
<keyword evidence="4 5" id="KW-0539">Nucleus</keyword>
<evidence type="ECO:0000313" key="8">
    <source>
        <dbReference type="Proteomes" id="UP001201812"/>
    </source>
</evidence>
<keyword evidence="3 5" id="KW-0690">Ribosome biogenesis</keyword>
<comment type="caution">
    <text evidence="7">The sequence shown here is derived from an EMBL/GenBank/DDBJ whole genome shotgun (WGS) entry which is preliminary data.</text>
</comment>
<proteinExistence type="inferred from homology"/>
<evidence type="ECO:0000256" key="1">
    <source>
        <dbReference type="ARBA" id="ARBA00004123"/>
    </source>
</evidence>
<dbReference type="AlphaFoldDB" id="A0AAD4R7E7"/>
<feature type="region of interest" description="Disordered" evidence="6">
    <location>
        <begin position="305"/>
        <end position="373"/>
    </location>
</feature>
<evidence type="ECO:0000256" key="2">
    <source>
        <dbReference type="ARBA" id="ARBA00010077"/>
    </source>
</evidence>
<feature type="region of interest" description="Disordered" evidence="6">
    <location>
        <begin position="253"/>
        <end position="280"/>
    </location>
</feature>
<dbReference type="InterPro" id="IPR007023">
    <property type="entry name" value="Ribosom_reg"/>
</dbReference>